<protein>
    <recommendedName>
        <fullName evidence="6 11">Adenine phosphoribosyltransferase</fullName>
        <shortName evidence="11">APRT</shortName>
        <ecNumber evidence="6 11">2.4.2.7</ecNumber>
    </recommendedName>
</protein>
<keyword evidence="7 11" id="KW-0963">Cytoplasm</keyword>
<evidence type="ECO:0000256" key="9">
    <source>
        <dbReference type="ARBA" id="ARBA00022679"/>
    </source>
</evidence>
<dbReference type="Proteomes" id="UP000280698">
    <property type="component" value="Unassembled WGS sequence"/>
</dbReference>
<keyword evidence="14" id="KW-1185">Reference proteome</keyword>
<comment type="pathway">
    <text evidence="4 11">Purine metabolism; AMP biosynthesis via salvage pathway; AMP from adenine: step 1/1.</text>
</comment>
<dbReference type="PANTHER" id="PTHR32315">
    <property type="entry name" value="ADENINE PHOSPHORIBOSYLTRANSFERASE"/>
    <property type="match status" value="1"/>
</dbReference>
<accession>A0ABX9WI04</accession>
<evidence type="ECO:0000256" key="1">
    <source>
        <dbReference type="ARBA" id="ARBA00000868"/>
    </source>
</evidence>
<dbReference type="CDD" id="cd06223">
    <property type="entry name" value="PRTases_typeI"/>
    <property type="match status" value="1"/>
</dbReference>
<dbReference type="InterPro" id="IPR000836">
    <property type="entry name" value="PRTase_dom"/>
</dbReference>
<dbReference type="NCBIfam" id="NF002636">
    <property type="entry name" value="PRK02304.1-5"/>
    <property type="match status" value="1"/>
</dbReference>
<dbReference type="HAMAP" id="MF_00004">
    <property type="entry name" value="Aden_phosphoribosyltr"/>
    <property type="match status" value="1"/>
</dbReference>
<comment type="caution">
    <text evidence="13">The sequence shown here is derived from an EMBL/GenBank/DDBJ whole genome shotgun (WGS) entry which is preliminary data.</text>
</comment>
<keyword evidence="8 11" id="KW-0328">Glycosyltransferase</keyword>
<reference evidence="13 14" key="1">
    <citation type="submission" date="2018-11" db="EMBL/GenBank/DDBJ databases">
        <title>Micromonospora sp. PPF5-17, a new actinomycetes isolated from a hot spring soil.</title>
        <authorList>
            <person name="Thawai C."/>
        </authorList>
    </citation>
    <scope>NUCLEOTIDE SEQUENCE [LARGE SCALE GENOMIC DNA]</scope>
    <source>
        <strain evidence="13 14">PPF5-17</strain>
    </source>
</reference>
<feature type="domain" description="Phosphoribosyltransferase" evidence="12">
    <location>
        <begin position="58"/>
        <end position="166"/>
    </location>
</feature>
<evidence type="ECO:0000313" key="13">
    <source>
        <dbReference type="EMBL" id="RNL98807.1"/>
    </source>
</evidence>
<comment type="function">
    <text evidence="2 11">Catalyzes a salvage reaction resulting in the formation of AMP, that is energically less costly than de novo synthesis.</text>
</comment>
<sequence>MTETHTTGVRGDSGPQVAQLVASRVLDVPDFPKPGVVFKDLMPLFADGDVFREVIDGIIAYHGRDSFDAVAGIEARGFVLAAAIAYATGVGVVPVRKAGKLPRATHSASYALEYGEATLEVHQDAFTAGHRVLVVDDVLATGGTAEATLDLVERAGGTVAGFTVLLELGFLKGRERLAPRPVHALLTV</sequence>
<dbReference type="InterPro" id="IPR005764">
    <property type="entry name" value="Ade_phspho_trans"/>
</dbReference>
<comment type="subunit">
    <text evidence="11">Homodimer.</text>
</comment>
<gene>
    <name evidence="11" type="primary">apt</name>
    <name evidence="13" type="ORF">EFE23_12725</name>
</gene>
<comment type="subcellular location">
    <subcellularLocation>
        <location evidence="3 11">Cytoplasm</location>
    </subcellularLocation>
</comment>
<dbReference type="NCBIfam" id="NF002634">
    <property type="entry name" value="PRK02304.1-3"/>
    <property type="match status" value="1"/>
</dbReference>
<dbReference type="PANTHER" id="PTHR32315:SF3">
    <property type="entry name" value="ADENINE PHOSPHORIBOSYLTRANSFERASE"/>
    <property type="match status" value="1"/>
</dbReference>
<dbReference type="Pfam" id="PF00156">
    <property type="entry name" value="Pribosyltran"/>
    <property type="match status" value="1"/>
</dbReference>
<proteinExistence type="inferred from homology"/>
<dbReference type="GO" id="GO:0003999">
    <property type="term" value="F:adenine phosphoribosyltransferase activity"/>
    <property type="evidence" value="ECO:0007669"/>
    <property type="project" value="UniProtKB-EC"/>
</dbReference>
<evidence type="ECO:0000259" key="12">
    <source>
        <dbReference type="Pfam" id="PF00156"/>
    </source>
</evidence>
<organism evidence="13 14">
    <name type="scientific">Micromonospora solifontis</name>
    <dbReference type="NCBI Taxonomy" id="2487138"/>
    <lineage>
        <taxon>Bacteria</taxon>
        <taxon>Bacillati</taxon>
        <taxon>Actinomycetota</taxon>
        <taxon>Actinomycetes</taxon>
        <taxon>Micromonosporales</taxon>
        <taxon>Micromonosporaceae</taxon>
        <taxon>Micromonospora</taxon>
    </lineage>
</organism>
<evidence type="ECO:0000256" key="8">
    <source>
        <dbReference type="ARBA" id="ARBA00022676"/>
    </source>
</evidence>
<evidence type="ECO:0000256" key="6">
    <source>
        <dbReference type="ARBA" id="ARBA00011893"/>
    </source>
</evidence>
<dbReference type="InterPro" id="IPR029057">
    <property type="entry name" value="PRTase-like"/>
</dbReference>
<dbReference type="EMBL" id="RJLN01000029">
    <property type="protein sequence ID" value="RNL98807.1"/>
    <property type="molecule type" value="Genomic_DNA"/>
</dbReference>
<evidence type="ECO:0000256" key="5">
    <source>
        <dbReference type="ARBA" id="ARBA00008391"/>
    </source>
</evidence>
<evidence type="ECO:0000256" key="11">
    <source>
        <dbReference type="HAMAP-Rule" id="MF_00004"/>
    </source>
</evidence>
<keyword evidence="9 11" id="KW-0808">Transferase</keyword>
<keyword evidence="10 11" id="KW-0660">Purine salvage</keyword>
<dbReference type="Gene3D" id="3.40.50.2020">
    <property type="match status" value="1"/>
</dbReference>
<evidence type="ECO:0000313" key="14">
    <source>
        <dbReference type="Proteomes" id="UP000280698"/>
    </source>
</evidence>
<comment type="similarity">
    <text evidence="5 11">Belongs to the purine/pyrimidine phosphoribosyltransferase family.</text>
</comment>
<comment type="catalytic activity">
    <reaction evidence="1 11">
        <text>AMP + diphosphate = 5-phospho-alpha-D-ribose 1-diphosphate + adenine</text>
        <dbReference type="Rhea" id="RHEA:16609"/>
        <dbReference type="ChEBI" id="CHEBI:16708"/>
        <dbReference type="ChEBI" id="CHEBI:33019"/>
        <dbReference type="ChEBI" id="CHEBI:58017"/>
        <dbReference type="ChEBI" id="CHEBI:456215"/>
        <dbReference type="EC" id="2.4.2.7"/>
    </reaction>
</comment>
<name>A0ABX9WI04_9ACTN</name>
<evidence type="ECO:0000256" key="7">
    <source>
        <dbReference type="ARBA" id="ARBA00022490"/>
    </source>
</evidence>
<dbReference type="NCBIfam" id="TIGR01090">
    <property type="entry name" value="apt"/>
    <property type="match status" value="1"/>
</dbReference>
<evidence type="ECO:0000256" key="3">
    <source>
        <dbReference type="ARBA" id="ARBA00004496"/>
    </source>
</evidence>
<evidence type="ECO:0000256" key="2">
    <source>
        <dbReference type="ARBA" id="ARBA00003968"/>
    </source>
</evidence>
<evidence type="ECO:0000256" key="4">
    <source>
        <dbReference type="ARBA" id="ARBA00004659"/>
    </source>
</evidence>
<dbReference type="RefSeq" id="WP_123241124.1">
    <property type="nucleotide sequence ID" value="NZ_JAAHBY010000029.1"/>
</dbReference>
<dbReference type="EC" id="2.4.2.7" evidence="6 11"/>
<evidence type="ECO:0000256" key="10">
    <source>
        <dbReference type="ARBA" id="ARBA00022726"/>
    </source>
</evidence>
<dbReference type="SUPFAM" id="SSF53271">
    <property type="entry name" value="PRTase-like"/>
    <property type="match status" value="1"/>
</dbReference>
<dbReference type="InterPro" id="IPR050054">
    <property type="entry name" value="UPRTase/APRTase"/>
</dbReference>